<evidence type="ECO:0000313" key="3">
    <source>
        <dbReference type="Proteomes" id="UP000516305"/>
    </source>
</evidence>
<dbReference type="Proteomes" id="UP000516305">
    <property type="component" value="Chromosome"/>
</dbReference>
<dbReference type="Pfam" id="PF14126">
    <property type="entry name" value="DUF4293"/>
    <property type="match status" value="1"/>
</dbReference>
<feature type="transmembrane region" description="Helical" evidence="1">
    <location>
        <begin position="7"/>
        <end position="28"/>
    </location>
</feature>
<feature type="transmembrane region" description="Helical" evidence="1">
    <location>
        <begin position="101"/>
        <end position="120"/>
    </location>
</feature>
<dbReference type="KEGG" id="chyd:H4K34_15575"/>
<sequence>MIQRIQSLYFLGAALVSGGLSFMVSFFAGDNGPVMLHDDFIFLSLFLAVAGLSLGALFSYKKRRNQVVLGRLAILISFTVFGFMLYHWYEVYQAASDRLGIGVFLPLLAIILLSMANRAVMKDEYKVQAADRFR</sequence>
<accession>A0A7H0VDI0</accession>
<feature type="transmembrane region" description="Helical" evidence="1">
    <location>
        <begin position="72"/>
        <end position="89"/>
    </location>
</feature>
<protein>
    <submittedName>
        <fullName evidence="2">DUF4293 domain-containing protein</fullName>
    </submittedName>
</protein>
<dbReference type="AlphaFoldDB" id="A0A7H0VDI0"/>
<organism evidence="2 3">
    <name type="scientific">Croceimicrobium hydrocarbonivorans</name>
    <dbReference type="NCBI Taxonomy" id="2761580"/>
    <lineage>
        <taxon>Bacteria</taxon>
        <taxon>Pseudomonadati</taxon>
        <taxon>Bacteroidota</taxon>
        <taxon>Flavobacteriia</taxon>
        <taxon>Flavobacteriales</taxon>
        <taxon>Owenweeksiaceae</taxon>
        <taxon>Croceimicrobium</taxon>
    </lineage>
</organism>
<keyword evidence="3" id="KW-1185">Reference proteome</keyword>
<proteinExistence type="predicted"/>
<keyword evidence="1" id="KW-0812">Transmembrane</keyword>
<evidence type="ECO:0000313" key="2">
    <source>
        <dbReference type="EMBL" id="QNR23778.1"/>
    </source>
</evidence>
<keyword evidence="1" id="KW-1133">Transmembrane helix</keyword>
<name>A0A7H0VDI0_9FLAO</name>
<reference evidence="2 3" key="1">
    <citation type="submission" date="2020-08" db="EMBL/GenBank/DDBJ databases">
        <title>Croceimicrobium hydrocarbonivorans gen. nov., sp. nov., a novel marine bacterium isolated from a bacterial consortium that degrades polyethylene terephthalate.</title>
        <authorList>
            <person name="Liu R."/>
        </authorList>
    </citation>
    <scope>NUCLEOTIDE SEQUENCE [LARGE SCALE GENOMIC DNA]</scope>
    <source>
        <strain evidence="2 3">A20-9</strain>
    </source>
</reference>
<dbReference type="InterPro" id="IPR025635">
    <property type="entry name" value="DUF4293"/>
</dbReference>
<feature type="transmembrane region" description="Helical" evidence="1">
    <location>
        <begin position="40"/>
        <end position="60"/>
    </location>
</feature>
<dbReference type="RefSeq" id="WP_210758313.1">
    <property type="nucleotide sequence ID" value="NZ_CP060139.1"/>
</dbReference>
<keyword evidence="1" id="KW-0472">Membrane</keyword>
<gene>
    <name evidence="2" type="ORF">H4K34_15575</name>
</gene>
<evidence type="ECO:0000256" key="1">
    <source>
        <dbReference type="SAM" id="Phobius"/>
    </source>
</evidence>
<dbReference type="EMBL" id="CP060139">
    <property type="protein sequence ID" value="QNR23778.1"/>
    <property type="molecule type" value="Genomic_DNA"/>
</dbReference>